<feature type="domain" description="Fe2OG dioxygenase" evidence="6">
    <location>
        <begin position="113"/>
        <end position="208"/>
    </location>
</feature>
<dbReference type="GO" id="GO:0031418">
    <property type="term" value="F:L-ascorbic acid binding"/>
    <property type="evidence" value="ECO:0007669"/>
    <property type="project" value="InterPro"/>
</dbReference>
<dbReference type="GO" id="GO:0051213">
    <property type="term" value="F:dioxygenase activity"/>
    <property type="evidence" value="ECO:0007669"/>
    <property type="project" value="UniProtKB-KW"/>
</dbReference>
<accession>A0A7K4MYH6</accession>
<dbReference type="InterPro" id="IPR006620">
    <property type="entry name" value="Pro_4_hyd_alph"/>
</dbReference>
<dbReference type="SMART" id="SM00702">
    <property type="entry name" value="P4Hc"/>
    <property type="match status" value="1"/>
</dbReference>
<comment type="cofactor">
    <cofactor evidence="1">
        <name>L-ascorbate</name>
        <dbReference type="ChEBI" id="CHEBI:38290"/>
    </cofactor>
</comment>
<evidence type="ECO:0000256" key="1">
    <source>
        <dbReference type="ARBA" id="ARBA00001961"/>
    </source>
</evidence>
<dbReference type="PROSITE" id="PS51471">
    <property type="entry name" value="FE2OG_OXY"/>
    <property type="match status" value="1"/>
</dbReference>
<protein>
    <submittedName>
        <fullName evidence="7">2OG-Fe(II) oxygenase</fullName>
    </submittedName>
</protein>
<evidence type="ECO:0000259" key="6">
    <source>
        <dbReference type="PROSITE" id="PS51471"/>
    </source>
</evidence>
<evidence type="ECO:0000313" key="8">
    <source>
        <dbReference type="Proteomes" id="UP000575480"/>
    </source>
</evidence>
<proteinExistence type="predicted"/>
<evidence type="ECO:0000256" key="2">
    <source>
        <dbReference type="ARBA" id="ARBA00022723"/>
    </source>
</evidence>
<dbReference type="Pfam" id="PF13640">
    <property type="entry name" value="2OG-FeII_Oxy_3"/>
    <property type="match status" value="1"/>
</dbReference>
<dbReference type="EMBL" id="JACATH010000023">
    <property type="protein sequence ID" value="NWJ57891.1"/>
    <property type="molecule type" value="Genomic_DNA"/>
</dbReference>
<dbReference type="AlphaFoldDB" id="A0A7K4MYH6"/>
<organism evidence="7 8">
    <name type="scientific">Marine Group I thaumarchaeote</name>
    <dbReference type="NCBI Taxonomy" id="2511932"/>
    <lineage>
        <taxon>Archaea</taxon>
        <taxon>Nitrososphaerota</taxon>
        <taxon>Marine Group I</taxon>
    </lineage>
</organism>
<name>A0A7K4MYH6_9ARCH</name>
<evidence type="ECO:0000256" key="4">
    <source>
        <dbReference type="ARBA" id="ARBA00023002"/>
    </source>
</evidence>
<dbReference type="Gene3D" id="2.60.120.620">
    <property type="entry name" value="q2cbj1_9rhob like domain"/>
    <property type="match status" value="1"/>
</dbReference>
<keyword evidence="5" id="KW-0408">Iron</keyword>
<dbReference type="Proteomes" id="UP000575480">
    <property type="component" value="Unassembled WGS sequence"/>
</dbReference>
<evidence type="ECO:0000256" key="5">
    <source>
        <dbReference type="ARBA" id="ARBA00023004"/>
    </source>
</evidence>
<keyword evidence="4" id="KW-0560">Oxidoreductase</keyword>
<evidence type="ECO:0000313" key="7">
    <source>
        <dbReference type="EMBL" id="NWJ57891.1"/>
    </source>
</evidence>
<keyword evidence="2" id="KW-0479">Metal-binding</keyword>
<dbReference type="GO" id="GO:0005506">
    <property type="term" value="F:iron ion binding"/>
    <property type="evidence" value="ECO:0007669"/>
    <property type="project" value="InterPro"/>
</dbReference>
<reference evidence="7 8" key="1">
    <citation type="journal article" date="2019" name="Environ. Microbiol.">
        <title>Genomics insights into ecotype formation of ammonia-oxidizing archaea in the deep ocean.</title>
        <authorList>
            <person name="Wang Y."/>
            <person name="Huang J.M."/>
            <person name="Cui G.J."/>
            <person name="Nunoura T."/>
            <person name="Takaki Y."/>
            <person name="Li W.L."/>
            <person name="Li J."/>
            <person name="Gao Z.M."/>
            <person name="Takai K."/>
            <person name="Zhang A.Q."/>
            <person name="Stepanauskas R."/>
        </authorList>
    </citation>
    <scope>NUCLEOTIDE SEQUENCE [LARGE SCALE GENOMIC DNA]</scope>
    <source>
        <strain evidence="7 8">L15a</strain>
    </source>
</reference>
<keyword evidence="3" id="KW-0223">Dioxygenase</keyword>
<dbReference type="InterPro" id="IPR005123">
    <property type="entry name" value="Oxoglu/Fe-dep_dioxygenase_dom"/>
</dbReference>
<evidence type="ECO:0000256" key="3">
    <source>
        <dbReference type="ARBA" id="ARBA00022964"/>
    </source>
</evidence>
<sequence>MTTLKVIPEEKPDINKVQTCSLLDKSALSRNVFTKEECKRIIEIGRSWELVDAQIQTKSPEEESEKNDDYRNCKMYGPPVDETAGWLWIGQKISAAIYNFNAKEGWKFNLIGMAERPMMMEYEEGNGKYDWHMDLGPSRLASTRKLGFTLFLNDDYEGGEFQIKTGRENYIPPEQETGNLLFFPSYLVHRITLVTKGTRVAIVGWIHGNSFDK</sequence>
<comment type="caution">
    <text evidence="7">The sequence shown here is derived from an EMBL/GenBank/DDBJ whole genome shotgun (WGS) entry which is preliminary data.</text>
</comment>
<gene>
    <name evidence="7" type="ORF">HX858_09145</name>
</gene>
<dbReference type="SUPFAM" id="SSF51197">
    <property type="entry name" value="Clavaminate synthase-like"/>
    <property type="match status" value="1"/>
</dbReference>
<dbReference type="GO" id="GO:0016705">
    <property type="term" value="F:oxidoreductase activity, acting on paired donors, with incorporation or reduction of molecular oxygen"/>
    <property type="evidence" value="ECO:0007669"/>
    <property type="project" value="InterPro"/>
</dbReference>
<dbReference type="InterPro" id="IPR044862">
    <property type="entry name" value="Pro_4_hyd_alph_FE2OG_OXY"/>
</dbReference>